<dbReference type="InterPro" id="IPR038404">
    <property type="entry name" value="TRAP_DctP_sf"/>
</dbReference>
<dbReference type="Proteomes" id="UP000221168">
    <property type="component" value="Unassembled WGS sequence"/>
</dbReference>
<name>A0A2G1QKK5_9HYPH</name>
<dbReference type="GO" id="GO:0030288">
    <property type="term" value="C:outer membrane-bounded periplasmic space"/>
    <property type="evidence" value="ECO:0007669"/>
    <property type="project" value="InterPro"/>
</dbReference>
<evidence type="ECO:0000256" key="2">
    <source>
        <dbReference type="SAM" id="SignalP"/>
    </source>
</evidence>
<dbReference type="NCBIfam" id="NF037995">
    <property type="entry name" value="TRAP_S1"/>
    <property type="match status" value="1"/>
</dbReference>
<dbReference type="PIRSF" id="PIRSF006470">
    <property type="entry name" value="DctB"/>
    <property type="match status" value="1"/>
</dbReference>
<dbReference type="Gene3D" id="3.40.190.170">
    <property type="entry name" value="Bacterial extracellular solute-binding protein, family 7"/>
    <property type="match status" value="1"/>
</dbReference>
<evidence type="ECO:0000313" key="4">
    <source>
        <dbReference type="Proteomes" id="UP000221168"/>
    </source>
</evidence>
<evidence type="ECO:0000256" key="1">
    <source>
        <dbReference type="ARBA" id="ARBA00022729"/>
    </source>
</evidence>
<dbReference type="NCBIfam" id="TIGR00787">
    <property type="entry name" value="dctP"/>
    <property type="match status" value="1"/>
</dbReference>
<dbReference type="EMBL" id="PDVP01000010">
    <property type="protein sequence ID" value="PHP66009.1"/>
    <property type="molecule type" value="Genomic_DNA"/>
</dbReference>
<dbReference type="InterPro" id="IPR004682">
    <property type="entry name" value="TRAP_DctP"/>
</dbReference>
<dbReference type="PANTHER" id="PTHR33376:SF2">
    <property type="entry name" value="DICARBOXYLATE-BINDING PERIPLASMIC PROTEIN"/>
    <property type="match status" value="1"/>
</dbReference>
<keyword evidence="4" id="KW-1185">Reference proteome</keyword>
<dbReference type="PANTHER" id="PTHR33376">
    <property type="match status" value="1"/>
</dbReference>
<reference evidence="3 4" key="1">
    <citation type="submission" date="2017-10" db="EMBL/GenBank/DDBJ databases">
        <title>Sedimentibacterium mangrovi gen. nov., sp. nov., a novel member of family Phyllobacteriacea isolated from mangrove sediment.</title>
        <authorList>
            <person name="Liao H."/>
            <person name="Tian Y."/>
        </authorList>
    </citation>
    <scope>NUCLEOTIDE SEQUENCE [LARGE SCALE GENOMIC DNA]</scope>
    <source>
        <strain evidence="3 4">X9-2-2</strain>
    </source>
</reference>
<proteinExistence type="predicted"/>
<dbReference type="SUPFAM" id="SSF53850">
    <property type="entry name" value="Periplasmic binding protein-like II"/>
    <property type="match status" value="1"/>
</dbReference>
<dbReference type="RefSeq" id="WP_099307274.1">
    <property type="nucleotide sequence ID" value="NZ_PDVP01000010.1"/>
</dbReference>
<dbReference type="AlphaFoldDB" id="A0A2G1QKK5"/>
<organism evidence="3 4">
    <name type="scientific">Zhengella mangrovi</name>
    <dbReference type="NCBI Taxonomy" id="1982044"/>
    <lineage>
        <taxon>Bacteria</taxon>
        <taxon>Pseudomonadati</taxon>
        <taxon>Pseudomonadota</taxon>
        <taxon>Alphaproteobacteria</taxon>
        <taxon>Hyphomicrobiales</taxon>
        <taxon>Notoacmeibacteraceae</taxon>
        <taxon>Zhengella</taxon>
    </lineage>
</organism>
<keyword evidence="1 2" id="KW-0732">Signal</keyword>
<sequence>MTAFAFIRSTALAGVLAAAGLAGMAQAQEIRGWNTHAPDYPNSVAMDHFGEIVAEKTNGRIKPKTYHSAQLGEQDQAIEQLQFGGIDFAVFNLTPLNNLVAETQVTTLPYAFKSVDHMHRVVDGPIGEEIAKAMESVNMVGLAWYDSGARSFYATKPLNSVEDLKGLKIRVQNSDVNVAMVEALGANATPIPFGEVYTSIQSGVVDGAENNWPSYESTNHYEVAKNYILDQHTIVPEIFVVAKSTWDKMSPEDQAIVREAAKESAAMQRDLWAKREKASEEKVRAAGNHIVELADKSSFINAMKPVYDQFVTDAKIKDLLQRIQATE</sequence>
<accession>A0A2G1QKK5</accession>
<dbReference type="OrthoDB" id="9803763at2"/>
<feature type="signal peptide" evidence="2">
    <location>
        <begin position="1"/>
        <end position="27"/>
    </location>
</feature>
<evidence type="ECO:0000313" key="3">
    <source>
        <dbReference type="EMBL" id="PHP66009.1"/>
    </source>
</evidence>
<dbReference type="InterPro" id="IPR018389">
    <property type="entry name" value="DctP_fam"/>
</dbReference>
<dbReference type="GO" id="GO:0030246">
    <property type="term" value="F:carbohydrate binding"/>
    <property type="evidence" value="ECO:0007669"/>
    <property type="project" value="TreeGrafter"/>
</dbReference>
<dbReference type="GO" id="GO:0055085">
    <property type="term" value="P:transmembrane transport"/>
    <property type="evidence" value="ECO:0007669"/>
    <property type="project" value="InterPro"/>
</dbReference>
<protein>
    <submittedName>
        <fullName evidence="3">C4-dicarboxylate ABC transporter</fullName>
    </submittedName>
</protein>
<comment type="caution">
    <text evidence="3">The sequence shown here is derived from an EMBL/GenBank/DDBJ whole genome shotgun (WGS) entry which is preliminary data.</text>
</comment>
<dbReference type="CDD" id="cd13671">
    <property type="entry name" value="PBP2_TRAP_SBP_like_3"/>
    <property type="match status" value="1"/>
</dbReference>
<dbReference type="Pfam" id="PF03480">
    <property type="entry name" value="DctP"/>
    <property type="match status" value="1"/>
</dbReference>
<gene>
    <name evidence="3" type="ORF">CSC94_15470</name>
</gene>
<feature type="chain" id="PRO_5013861254" evidence="2">
    <location>
        <begin position="28"/>
        <end position="327"/>
    </location>
</feature>